<keyword evidence="9" id="KW-1185">Reference proteome</keyword>
<dbReference type="GO" id="GO:0008898">
    <property type="term" value="F:S-adenosylmethionine-homocysteine S-methyltransferase activity"/>
    <property type="evidence" value="ECO:0007669"/>
    <property type="project" value="TreeGrafter"/>
</dbReference>
<dbReference type="GO" id="GO:0033528">
    <property type="term" value="P:S-methylmethionine cycle"/>
    <property type="evidence" value="ECO:0007669"/>
    <property type="project" value="TreeGrafter"/>
</dbReference>
<feature type="binding site" evidence="6">
    <location>
        <position position="280"/>
    </location>
    <ligand>
        <name>Zn(2+)</name>
        <dbReference type="ChEBI" id="CHEBI:29105"/>
    </ligand>
</feature>
<dbReference type="Proteomes" id="UP000219440">
    <property type="component" value="Unassembled WGS sequence"/>
</dbReference>
<name>A0A2C8YSD2_9MICO</name>
<dbReference type="PROSITE" id="PS50970">
    <property type="entry name" value="HCY"/>
    <property type="match status" value="1"/>
</dbReference>
<evidence type="ECO:0000256" key="6">
    <source>
        <dbReference type="PROSITE-ProRule" id="PRU00333"/>
    </source>
</evidence>
<feature type="binding site" evidence="6">
    <location>
        <position position="279"/>
    </location>
    <ligand>
        <name>Zn(2+)</name>
        <dbReference type="ChEBI" id="CHEBI:29105"/>
    </ligand>
</feature>
<dbReference type="PANTHER" id="PTHR46015">
    <property type="entry name" value="ZGC:172121"/>
    <property type="match status" value="1"/>
</dbReference>
<dbReference type="InterPro" id="IPR036589">
    <property type="entry name" value="HCY_dom_sf"/>
</dbReference>
<dbReference type="AlphaFoldDB" id="A0A2C8YSD2"/>
<accession>A0A2C8YSD2</accession>
<dbReference type="InterPro" id="IPR003726">
    <property type="entry name" value="HCY_dom"/>
</dbReference>
<keyword evidence="1 6" id="KW-0489">Methyltransferase</keyword>
<evidence type="ECO:0000313" key="9">
    <source>
        <dbReference type="Proteomes" id="UP000219440"/>
    </source>
</evidence>
<dbReference type="GO" id="GO:0009086">
    <property type="term" value="P:methionine biosynthetic process"/>
    <property type="evidence" value="ECO:0007669"/>
    <property type="project" value="InterPro"/>
</dbReference>
<dbReference type="InterPro" id="IPR051486">
    <property type="entry name" value="Hcy_S-methyltransferase"/>
</dbReference>
<protein>
    <submittedName>
        <fullName evidence="8">Homocysteine S-methyltransferase</fullName>
    </submittedName>
</protein>
<keyword evidence="2 6" id="KW-0808">Transferase</keyword>
<evidence type="ECO:0000313" key="8">
    <source>
        <dbReference type="EMBL" id="SOE53534.1"/>
    </source>
</evidence>
<dbReference type="EMBL" id="OCST01000001">
    <property type="protein sequence ID" value="SOE53534.1"/>
    <property type="molecule type" value="Genomic_DNA"/>
</dbReference>
<dbReference type="InterPro" id="IPR017226">
    <property type="entry name" value="BHMT-like"/>
</dbReference>
<dbReference type="PIRSF" id="PIRSF037505">
    <property type="entry name" value="Betaine_HMT"/>
    <property type="match status" value="1"/>
</dbReference>
<proteinExistence type="predicted"/>
<evidence type="ECO:0000256" key="2">
    <source>
        <dbReference type="ARBA" id="ARBA00022679"/>
    </source>
</evidence>
<evidence type="ECO:0000259" key="7">
    <source>
        <dbReference type="PROSITE" id="PS50970"/>
    </source>
</evidence>
<evidence type="ECO:0000256" key="4">
    <source>
        <dbReference type="ARBA" id="ARBA00022833"/>
    </source>
</evidence>
<feature type="binding site" evidence="5 6">
    <location>
        <position position="214"/>
    </location>
    <ligand>
        <name>Zn(2+)</name>
        <dbReference type="ChEBI" id="CHEBI:29105"/>
    </ligand>
</feature>
<dbReference type="Pfam" id="PF02574">
    <property type="entry name" value="S-methyl_trans"/>
    <property type="match status" value="1"/>
</dbReference>
<sequence>MIPGSPFTVVDGGLSTVLDAHGFDLRHPLWTGRLITESPEALVKAHLAYLRCGAEVLITASYQASVAGLEHLGLSRQAAEAALASTTALAREAALRHGSAALVAASVGPYGATRADGSEYHGDYGIDEAELLDFHRQRLEVLVASGPDLLAIETIPSVAEARAVAGAMLSIAPTPSWFAFVCRDAQHTAGGDRIEDAIEVAASIPGIVAVGVNCTDPRLIGPLLNRAAAVTDLPLVAYANSGQSWNAAGAHWQGEPVPADDPALVARWIDAGARLIGGCCGAGPTQIASLRAQRDAIALQG</sequence>
<dbReference type="NCBIfam" id="NF007020">
    <property type="entry name" value="PRK09485.1"/>
    <property type="match status" value="1"/>
</dbReference>
<evidence type="ECO:0000256" key="1">
    <source>
        <dbReference type="ARBA" id="ARBA00022603"/>
    </source>
</evidence>
<organism evidence="8 9">
    <name type="scientific">Salinibacterium xinjiangense</name>
    <dbReference type="NCBI Taxonomy" id="386302"/>
    <lineage>
        <taxon>Bacteria</taxon>
        <taxon>Bacillati</taxon>
        <taxon>Actinomycetota</taxon>
        <taxon>Actinomycetes</taxon>
        <taxon>Micrococcales</taxon>
        <taxon>Microbacteriaceae</taxon>
        <taxon>Salinibacterium</taxon>
    </lineage>
</organism>
<dbReference type="Gene3D" id="3.20.20.330">
    <property type="entry name" value="Homocysteine-binding-like domain"/>
    <property type="match status" value="1"/>
</dbReference>
<keyword evidence="3 5" id="KW-0479">Metal-binding</keyword>
<dbReference type="PANTHER" id="PTHR46015:SF1">
    <property type="entry name" value="HOMOCYSTEINE S-METHYLTRANSFERASE-LIKE ISOFORM 1"/>
    <property type="match status" value="1"/>
</dbReference>
<gene>
    <name evidence="8" type="ORF">SAMN06296378_0568</name>
</gene>
<dbReference type="RefSeq" id="WP_218839962.1">
    <property type="nucleotide sequence ID" value="NZ_BMLC01000002.1"/>
</dbReference>
<feature type="domain" description="Hcy-binding" evidence="7">
    <location>
        <begin position="1"/>
        <end position="294"/>
    </location>
</feature>
<dbReference type="SUPFAM" id="SSF82282">
    <property type="entry name" value="Homocysteine S-methyltransferase"/>
    <property type="match status" value="1"/>
</dbReference>
<reference evidence="8 9" key="1">
    <citation type="submission" date="2017-09" db="EMBL/GenBank/DDBJ databases">
        <authorList>
            <person name="Ehlers B."/>
            <person name="Leendertz F.H."/>
        </authorList>
    </citation>
    <scope>NUCLEOTIDE SEQUENCE [LARGE SCALE GENOMIC DNA]</scope>
    <source>
        <strain evidence="8 9">CGMCC 1.05381</strain>
    </source>
</reference>
<evidence type="ECO:0000256" key="5">
    <source>
        <dbReference type="PIRSR" id="PIRSR037505-2"/>
    </source>
</evidence>
<evidence type="ECO:0000256" key="3">
    <source>
        <dbReference type="ARBA" id="ARBA00022723"/>
    </source>
</evidence>
<dbReference type="GO" id="GO:0032259">
    <property type="term" value="P:methylation"/>
    <property type="evidence" value="ECO:0007669"/>
    <property type="project" value="UniProtKB-KW"/>
</dbReference>
<dbReference type="GO" id="GO:0008270">
    <property type="term" value="F:zinc ion binding"/>
    <property type="evidence" value="ECO:0007669"/>
    <property type="project" value="InterPro"/>
</dbReference>
<comment type="cofactor">
    <cofactor evidence="5">
        <name>Zn(2+)</name>
        <dbReference type="ChEBI" id="CHEBI:29105"/>
    </cofactor>
    <text evidence="5">Binds 1 zinc ion per subunit.</text>
</comment>
<keyword evidence="4 5" id="KW-0862">Zinc</keyword>